<name>A0A6L7EUC7_9ACTN</name>
<feature type="transmembrane region" description="Helical" evidence="2">
    <location>
        <begin position="73"/>
        <end position="94"/>
    </location>
</feature>
<organism evidence="3 4">
    <name type="scientific">Nocardioides flavescens</name>
    <dbReference type="NCBI Taxonomy" id="2691959"/>
    <lineage>
        <taxon>Bacteria</taxon>
        <taxon>Bacillati</taxon>
        <taxon>Actinomycetota</taxon>
        <taxon>Actinomycetes</taxon>
        <taxon>Propionibacteriales</taxon>
        <taxon>Nocardioidaceae</taxon>
        <taxon>Nocardioides</taxon>
    </lineage>
</organism>
<feature type="transmembrane region" description="Helical" evidence="2">
    <location>
        <begin position="196"/>
        <end position="215"/>
    </location>
</feature>
<keyword evidence="4" id="KW-1185">Reference proteome</keyword>
<sequence>MARTEGVALGDVTRTGATSGTKGTSAARGRGLAWAVLATAVLQVLAPVVPALGAGASPGEGAGAELLITPVGWAFSIWGVIYTLAIVQAVSALVSKDARVSRRFQVDQVALYLAGTLWIFMAALESSTLTFLALALMFAAAVDGVLTLARAAVEPRWFGVLTRAAFGLYAGWVTAAFFLNLSTALVGWGVVEADQVAWQLIVVAVATGTLVGLLLTTRLPAYALAGLWALFGIVVTGLQDGTDSVVVAGTVAAVALVAAAAVALRGGPTTAR</sequence>
<comment type="caution">
    <text evidence="3">The sequence shown here is derived from an EMBL/GenBank/DDBJ whole genome shotgun (WGS) entry which is preliminary data.</text>
</comment>
<gene>
    <name evidence="3" type="ORF">GRQ65_06910</name>
</gene>
<evidence type="ECO:0000256" key="2">
    <source>
        <dbReference type="SAM" id="Phobius"/>
    </source>
</evidence>
<dbReference type="PANTHER" id="PTHR33802">
    <property type="entry name" value="SI:CH211-161H7.5-RELATED"/>
    <property type="match status" value="1"/>
</dbReference>
<accession>A0A6L7EUC7</accession>
<feature type="transmembrane region" description="Helical" evidence="2">
    <location>
        <begin position="106"/>
        <end position="124"/>
    </location>
</feature>
<protein>
    <submittedName>
        <fullName evidence="3">MFS transporter</fullName>
    </submittedName>
</protein>
<keyword evidence="2" id="KW-1133">Transmembrane helix</keyword>
<feature type="transmembrane region" description="Helical" evidence="2">
    <location>
        <begin position="130"/>
        <end position="153"/>
    </location>
</feature>
<keyword evidence="2" id="KW-0472">Membrane</keyword>
<feature type="transmembrane region" description="Helical" evidence="2">
    <location>
        <begin position="222"/>
        <end position="239"/>
    </location>
</feature>
<feature type="transmembrane region" description="Helical" evidence="2">
    <location>
        <begin position="165"/>
        <end position="190"/>
    </location>
</feature>
<dbReference type="PANTHER" id="PTHR33802:SF1">
    <property type="entry name" value="XK-RELATED PROTEIN"/>
    <property type="match status" value="1"/>
</dbReference>
<dbReference type="AlphaFoldDB" id="A0A6L7EUC7"/>
<feature type="compositionally biased region" description="Low complexity" evidence="1">
    <location>
        <begin position="13"/>
        <end position="25"/>
    </location>
</feature>
<feature type="transmembrane region" description="Helical" evidence="2">
    <location>
        <begin position="32"/>
        <end position="53"/>
    </location>
</feature>
<proteinExistence type="predicted"/>
<reference evidence="3 4" key="1">
    <citation type="submission" date="2019-12" db="EMBL/GenBank/DDBJ databases">
        <authorList>
            <person name="Kun Z."/>
        </authorList>
    </citation>
    <scope>NUCLEOTIDE SEQUENCE [LARGE SCALE GENOMIC DNA]</scope>
    <source>
        <strain evidence="3 4">YIM 123512</strain>
    </source>
</reference>
<feature type="transmembrane region" description="Helical" evidence="2">
    <location>
        <begin position="245"/>
        <end position="264"/>
    </location>
</feature>
<evidence type="ECO:0000313" key="3">
    <source>
        <dbReference type="EMBL" id="MXG89276.1"/>
    </source>
</evidence>
<feature type="region of interest" description="Disordered" evidence="1">
    <location>
        <begin position="1"/>
        <end position="25"/>
    </location>
</feature>
<dbReference type="RefSeq" id="WP_160876485.1">
    <property type="nucleotide sequence ID" value="NZ_WUEK01000003.1"/>
</dbReference>
<dbReference type="EMBL" id="WUEK01000003">
    <property type="protein sequence ID" value="MXG89276.1"/>
    <property type="molecule type" value="Genomic_DNA"/>
</dbReference>
<dbReference type="Proteomes" id="UP000473325">
    <property type="component" value="Unassembled WGS sequence"/>
</dbReference>
<evidence type="ECO:0000313" key="4">
    <source>
        <dbReference type="Proteomes" id="UP000473325"/>
    </source>
</evidence>
<keyword evidence="2" id="KW-0812">Transmembrane</keyword>
<evidence type="ECO:0000256" key="1">
    <source>
        <dbReference type="SAM" id="MobiDB-lite"/>
    </source>
</evidence>